<keyword evidence="2 4" id="KW-0808">Transferase</keyword>
<dbReference type="Pfam" id="PF01938">
    <property type="entry name" value="TRAM"/>
    <property type="match status" value="1"/>
</dbReference>
<dbReference type="InterPro" id="IPR012340">
    <property type="entry name" value="NA-bd_OB-fold"/>
</dbReference>
<dbReference type="AlphaFoldDB" id="A0A9D9IFS8"/>
<evidence type="ECO:0000313" key="7">
    <source>
        <dbReference type="EMBL" id="MBO8470846.1"/>
    </source>
</evidence>
<feature type="binding site" evidence="4">
    <location>
        <position position="329"/>
    </location>
    <ligand>
        <name>S-adenosyl-L-methionine</name>
        <dbReference type="ChEBI" id="CHEBI:59789"/>
    </ligand>
</feature>
<feature type="binding site" evidence="4">
    <location>
        <position position="300"/>
    </location>
    <ligand>
        <name>S-adenosyl-L-methionine</name>
        <dbReference type="ChEBI" id="CHEBI:59789"/>
    </ligand>
</feature>
<dbReference type="PROSITE" id="PS01230">
    <property type="entry name" value="TRMA_1"/>
    <property type="match status" value="1"/>
</dbReference>
<reference evidence="7" key="2">
    <citation type="journal article" date="2021" name="PeerJ">
        <title>Extensive microbial diversity within the chicken gut microbiome revealed by metagenomics and culture.</title>
        <authorList>
            <person name="Gilroy R."/>
            <person name="Ravi A."/>
            <person name="Getino M."/>
            <person name="Pursley I."/>
            <person name="Horton D.L."/>
            <person name="Alikhan N.F."/>
            <person name="Baker D."/>
            <person name="Gharbi K."/>
            <person name="Hall N."/>
            <person name="Watson M."/>
            <person name="Adriaenssens E.M."/>
            <person name="Foster-Nyarko E."/>
            <person name="Jarju S."/>
            <person name="Secka A."/>
            <person name="Antonio M."/>
            <person name="Oren A."/>
            <person name="Chaudhuri R.R."/>
            <person name="La Ragione R."/>
            <person name="Hildebrand F."/>
            <person name="Pallen M.J."/>
        </authorList>
    </citation>
    <scope>NUCLEOTIDE SEQUENCE</scope>
    <source>
        <strain evidence="7">B2-22910</strain>
    </source>
</reference>
<dbReference type="PROSITE" id="PS01231">
    <property type="entry name" value="TRMA_2"/>
    <property type="match status" value="1"/>
</dbReference>
<comment type="similarity">
    <text evidence="4">Belongs to the class I-like SAM-binding methyltransferase superfamily. RNA M5U methyltransferase family.</text>
</comment>
<gene>
    <name evidence="7" type="primary">rlmD</name>
    <name evidence="7" type="ORF">IAB82_03510</name>
</gene>
<feature type="binding site" evidence="4">
    <location>
        <position position="350"/>
    </location>
    <ligand>
        <name>S-adenosyl-L-methionine</name>
        <dbReference type="ChEBI" id="CHEBI:59789"/>
    </ligand>
</feature>
<dbReference type="Gene3D" id="3.40.50.150">
    <property type="entry name" value="Vaccinia Virus protein VP39"/>
    <property type="match status" value="1"/>
</dbReference>
<dbReference type="GO" id="GO:0070041">
    <property type="term" value="F:rRNA (uridine-C5-)-methyltransferase activity"/>
    <property type="evidence" value="ECO:0007669"/>
    <property type="project" value="TreeGrafter"/>
</dbReference>
<dbReference type="PROSITE" id="PS50926">
    <property type="entry name" value="TRAM"/>
    <property type="match status" value="1"/>
</dbReference>
<dbReference type="PANTHER" id="PTHR11061:SF30">
    <property type="entry name" value="TRNA (URACIL(54)-C(5))-METHYLTRANSFERASE"/>
    <property type="match status" value="1"/>
</dbReference>
<proteinExistence type="inferred from homology"/>
<feature type="active site" description="Nucleophile" evidence="4">
    <location>
        <position position="426"/>
    </location>
</feature>
<dbReference type="FunFam" id="3.40.50.150:FF:000009">
    <property type="entry name" value="23S rRNA (Uracil(1939)-C(5))-methyltransferase RlmD"/>
    <property type="match status" value="1"/>
</dbReference>
<protein>
    <submittedName>
        <fullName evidence="7">23S rRNA (Uracil(1939)-C(5))-methyltransferase RlmD</fullName>
        <ecNumber evidence="7">2.1.1.190</ecNumber>
    </submittedName>
</protein>
<dbReference type="PANTHER" id="PTHR11061">
    <property type="entry name" value="RNA M5U METHYLTRANSFERASE"/>
    <property type="match status" value="1"/>
</dbReference>
<dbReference type="InterPro" id="IPR029063">
    <property type="entry name" value="SAM-dependent_MTases_sf"/>
</dbReference>
<feature type="active site" evidence="5">
    <location>
        <position position="426"/>
    </location>
</feature>
<dbReference type="CDD" id="cd02440">
    <property type="entry name" value="AdoMet_MTases"/>
    <property type="match status" value="1"/>
</dbReference>
<evidence type="ECO:0000256" key="3">
    <source>
        <dbReference type="ARBA" id="ARBA00022691"/>
    </source>
</evidence>
<dbReference type="Pfam" id="PF05958">
    <property type="entry name" value="tRNA_U5-meth_tr"/>
    <property type="match status" value="1"/>
</dbReference>
<accession>A0A9D9IFS8</accession>
<evidence type="ECO:0000256" key="1">
    <source>
        <dbReference type="ARBA" id="ARBA00022603"/>
    </source>
</evidence>
<keyword evidence="1 4" id="KW-0489">Methyltransferase</keyword>
<dbReference type="GO" id="GO:0070475">
    <property type="term" value="P:rRNA base methylation"/>
    <property type="evidence" value="ECO:0007669"/>
    <property type="project" value="TreeGrafter"/>
</dbReference>
<dbReference type="Gene3D" id="2.40.50.1070">
    <property type="match status" value="1"/>
</dbReference>
<comment type="caution">
    <text evidence="7">The sequence shown here is derived from an EMBL/GenBank/DDBJ whole genome shotgun (WGS) entry which is preliminary data.</text>
</comment>
<keyword evidence="3 4" id="KW-0949">S-adenosyl-L-methionine</keyword>
<evidence type="ECO:0000256" key="5">
    <source>
        <dbReference type="PROSITE-ProRule" id="PRU10015"/>
    </source>
</evidence>
<dbReference type="PROSITE" id="PS51687">
    <property type="entry name" value="SAM_MT_RNA_M5U"/>
    <property type="match status" value="1"/>
</dbReference>
<dbReference type="SUPFAM" id="SSF53335">
    <property type="entry name" value="S-adenosyl-L-methionine-dependent methyltransferases"/>
    <property type="match status" value="1"/>
</dbReference>
<dbReference type="NCBIfam" id="TIGR00479">
    <property type="entry name" value="rumA"/>
    <property type="match status" value="1"/>
</dbReference>
<evidence type="ECO:0000256" key="2">
    <source>
        <dbReference type="ARBA" id="ARBA00022679"/>
    </source>
</evidence>
<evidence type="ECO:0000313" key="8">
    <source>
        <dbReference type="Proteomes" id="UP000823603"/>
    </source>
</evidence>
<name>A0A9D9IFS8_9BACT</name>
<reference evidence="7" key="1">
    <citation type="submission" date="2020-10" db="EMBL/GenBank/DDBJ databases">
        <authorList>
            <person name="Gilroy R."/>
        </authorList>
    </citation>
    <scope>NUCLEOTIDE SEQUENCE</scope>
    <source>
        <strain evidence="7">B2-22910</strain>
    </source>
</reference>
<evidence type="ECO:0000259" key="6">
    <source>
        <dbReference type="PROSITE" id="PS50926"/>
    </source>
</evidence>
<dbReference type="SUPFAM" id="SSF50249">
    <property type="entry name" value="Nucleic acid-binding proteins"/>
    <property type="match status" value="1"/>
</dbReference>
<dbReference type="EC" id="2.1.1.190" evidence="7"/>
<dbReference type="InterPro" id="IPR002792">
    <property type="entry name" value="TRAM_dom"/>
</dbReference>
<dbReference type="InterPro" id="IPR030391">
    <property type="entry name" value="MeTrfase_TrmA_CS"/>
</dbReference>
<dbReference type="Proteomes" id="UP000823603">
    <property type="component" value="Unassembled WGS sequence"/>
</dbReference>
<evidence type="ECO:0000256" key="4">
    <source>
        <dbReference type="PROSITE-ProRule" id="PRU01024"/>
    </source>
</evidence>
<feature type="domain" description="TRAM" evidence="6">
    <location>
        <begin position="3"/>
        <end position="62"/>
    </location>
</feature>
<dbReference type="InterPro" id="IPR030390">
    <property type="entry name" value="MeTrfase_TrmA_AS"/>
</dbReference>
<sequence>MARKKKDIILENVRIESVAAEGKALAKVDGAVLFVPFAVPGDIVDVKVTKKKKNYMEGYILRLVTPSEHRIEPFCSHFGICGGCKWQPLPYPMQLQAKQQQVYDQLVRIGHLDVPEISPIVPSDETVYYRNKLEFTFSDRRWIYQDEDPDGLSPAQRCGLGFHVGRFFDKVLDIKHCYLQKDPSNQIRLFIKEYAVSHGLPFFNIREHTGFLRNMFIRSTEAGDIMLIICFYHEDAEARTALLDAVSEAFPQISSLYYVINGKANDSVADQECILYKGDEAIYEHMEGLRFKIGPKSFYQTNTRQAFKLYSVAREFAGLTGEETVYDLYTGTGTIAQFVSSKARKVIGIEYVPEAICDARENALANGITNCEFFAGDMKDILTDSFVSQHGRPDVVILDPPRAGIHPDVAQVILNAEPERIVYVSCNPASQARDLAILCSRYRITAVRPVDMFPHTHHVENVVRLDR</sequence>
<organism evidence="7 8">
    <name type="scientific">Candidatus Cryptobacteroides faecavium</name>
    <dbReference type="NCBI Taxonomy" id="2840762"/>
    <lineage>
        <taxon>Bacteria</taxon>
        <taxon>Pseudomonadati</taxon>
        <taxon>Bacteroidota</taxon>
        <taxon>Bacteroidia</taxon>
        <taxon>Bacteroidales</taxon>
        <taxon>Candidatus Cryptobacteroides</taxon>
    </lineage>
</organism>
<dbReference type="EMBL" id="JADIMB010000050">
    <property type="protein sequence ID" value="MBO8470846.1"/>
    <property type="molecule type" value="Genomic_DNA"/>
</dbReference>
<dbReference type="Gene3D" id="2.40.50.140">
    <property type="entry name" value="Nucleic acid-binding proteins"/>
    <property type="match status" value="1"/>
</dbReference>
<feature type="binding site" evidence="4">
    <location>
        <position position="399"/>
    </location>
    <ligand>
        <name>S-adenosyl-L-methionine</name>
        <dbReference type="ChEBI" id="CHEBI:59789"/>
    </ligand>
</feature>
<dbReference type="InterPro" id="IPR010280">
    <property type="entry name" value="U5_MeTrfase_fam"/>
</dbReference>